<dbReference type="PANTHER" id="PTHR22642">
    <property type="entry name" value="IMIDAZOLONEPROPIONASE"/>
    <property type="match status" value="1"/>
</dbReference>
<dbReference type="InterPro" id="IPR033932">
    <property type="entry name" value="YtcJ-like"/>
</dbReference>
<name>A0A931HB42_9SPHN</name>
<dbReference type="GO" id="GO:0016810">
    <property type="term" value="F:hydrolase activity, acting on carbon-nitrogen (but not peptide) bonds"/>
    <property type="evidence" value="ECO:0007669"/>
    <property type="project" value="InterPro"/>
</dbReference>
<feature type="domain" description="Amidohydrolase 3" evidence="2">
    <location>
        <begin position="95"/>
        <end position="583"/>
    </location>
</feature>
<reference evidence="3" key="1">
    <citation type="submission" date="2020-11" db="EMBL/GenBank/DDBJ databases">
        <title>Novosphingobium aureum sp. nov., a marine bacterium isolated from sediment of a salt flat.</title>
        <authorList>
            <person name="Yoo Y."/>
            <person name="Kim J.-J."/>
        </authorList>
    </citation>
    <scope>NUCLEOTIDE SEQUENCE</scope>
    <source>
        <strain evidence="3">YJ-S2-02</strain>
    </source>
</reference>
<dbReference type="SUPFAM" id="SSF51556">
    <property type="entry name" value="Metallo-dependent hydrolases"/>
    <property type="match status" value="1"/>
</dbReference>
<dbReference type="Gene3D" id="3.10.310.70">
    <property type="match status" value="1"/>
</dbReference>
<dbReference type="InterPro" id="IPR032466">
    <property type="entry name" value="Metal_Hydrolase"/>
</dbReference>
<feature type="signal peptide" evidence="1">
    <location>
        <begin position="1"/>
        <end position="42"/>
    </location>
</feature>
<dbReference type="Gene3D" id="3.20.20.140">
    <property type="entry name" value="Metal-dependent hydrolases"/>
    <property type="match status" value="1"/>
</dbReference>
<feature type="chain" id="PRO_5036942828" evidence="1">
    <location>
        <begin position="43"/>
        <end position="593"/>
    </location>
</feature>
<dbReference type="Pfam" id="PF07969">
    <property type="entry name" value="Amidohydro_3"/>
    <property type="match status" value="1"/>
</dbReference>
<dbReference type="Gene3D" id="2.30.40.10">
    <property type="entry name" value="Urease, subunit C, domain 1"/>
    <property type="match status" value="1"/>
</dbReference>
<keyword evidence="4" id="KW-1185">Reference proteome</keyword>
<keyword evidence="1" id="KW-0732">Signal</keyword>
<protein>
    <submittedName>
        <fullName evidence="3">Amidohydrolase</fullName>
    </submittedName>
</protein>
<evidence type="ECO:0000256" key="1">
    <source>
        <dbReference type="SAM" id="SignalP"/>
    </source>
</evidence>
<sequence>MDIEAPRSSPFLRILALHRASRRPLALTFALCCALSGGQALAQAEAIYAGGPILTMEGEEPVYVEAVAIAEGRVVYAGPESGLGPFTGPATQRRDLAGRTMLPGFVDPHGHMVMGGLQALSANMLSPPDGRISDIPGIVAELTSWAKANARNVEKAKLIIGFGYDNAQLKELRHPTKEELDAVSTSLPVVIIHQSGHLASVNSAALALIGYSAATKDPEGGVIQRKPGTQEPNGTLEETAFFALIGKVLQNIGPLGIEAFTKAGMLQWARFGYTTAQEGRSTPQVAKVMRKVADESGFRIDVLTYPDVLVDRQFIADNVSKTYKNHFRVAGAKLTIDGSPQGFTAWRDRPYYDPLGNYPEGYAGYAAAKPEDVMGAVEWAFANDIQIITHANGEAASDLLIKAIDAAEQKHPYADQRPTLIHGQFLREDQVGAYERLHVIPSLFPMHTFYWGDWHCAHTVGPQLCPNISPTGWVRERGMIFTTHSDAPVALPDTMRVLDATVTRRSRTGQLIGPEQRVDTYTALRAMTIWPAFQIFEEKEKGSIAVGKQADFVVLSADPLKTAPEALDTLRVLETIKNGKTVYSARQIQPPRP</sequence>
<dbReference type="PANTHER" id="PTHR22642:SF2">
    <property type="entry name" value="PROTEIN LONG AFTER FAR-RED 3"/>
    <property type="match status" value="1"/>
</dbReference>
<dbReference type="EMBL" id="JADZGI010000001">
    <property type="protein sequence ID" value="MBH0112519.1"/>
    <property type="molecule type" value="Genomic_DNA"/>
</dbReference>
<dbReference type="RefSeq" id="WP_197162065.1">
    <property type="nucleotide sequence ID" value="NZ_JADZGI010000001.1"/>
</dbReference>
<proteinExistence type="predicted"/>
<dbReference type="CDD" id="cd01300">
    <property type="entry name" value="YtcJ_like"/>
    <property type="match status" value="1"/>
</dbReference>
<dbReference type="InterPro" id="IPR013108">
    <property type="entry name" value="Amidohydro_3"/>
</dbReference>
<dbReference type="AlphaFoldDB" id="A0A931HB42"/>
<dbReference type="Proteomes" id="UP000617634">
    <property type="component" value="Unassembled WGS sequence"/>
</dbReference>
<dbReference type="InterPro" id="IPR011059">
    <property type="entry name" value="Metal-dep_hydrolase_composite"/>
</dbReference>
<dbReference type="SUPFAM" id="SSF51338">
    <property type="entry name" value="Composite domain of metallo-dependent hydrolases"/>
    <property type="match status" value="1"/>
</dbReference>
<accession>A0A931HB42</accession>
<evidence type="ECO:0000313" key="3">
    <source>
        <dbReference type="EMBL" id="MBH0112519.1"/>
    </source>
</evidence>
<evidence type="ECO:0000313" key="4">
    <source>
        <dbReference type="Proteomes" id="UP000617634"/>
    </source>
</evidence>
<evidence type="ECO:0000259" key="2">
    <source>
        <dbReference type="Pfam" id="PF07969"/>
    </source>
</evidence>
<comment type="caution">
    <text evidence="3">The sequence shown here is derived from an EMBL/GenBank/DDBJ whole genome shotgun (WGS) entry which is preliminary data.</text>
</comment>
<gene>
    <name evidence="3" type="ORF">I5E68_06080</name>
</gene>
<organism evidence="3 4">
    <name type="scientific">Novosphingobium aureum</name>
    <dbReference type="NCBI Taxonomy" id="2792964"/>
    <lineage>
        <taxon>Bacteria</taxon>
        <taxon>Pseudomonadati</taxon>
        <taxon>Pseudomonadota</taxon>
        <taxon>Alphaproteobacteria</taxon>
        <taxon>Sphingomonadales</taxon>
        <taxon>Sphingomonadaceae</taxon>
        <taxon>Novosphingobium</taxon>
    </lineage>
</organism>